<comment type="similarity">
    <text evidence="2">Belongs to the NPC2 family.</text>
</comment>
<evidence type="ECO:0000256" key="1">
    <source>
        <dbReference type="ARBA" id="ARBA00002053"/>
    </source>
</evidence>
<dbReference type="Proteomes" id="UP001344447">
    <property type="component" value="Unassembled WGS sequence"/>
</dbReference>
<evidence type="ECO:0000256" key="5">
    <source>
        <dbReference type="ARBA" id="ARBA00022729"/>
    </source>
</evidence>
<dbReference type="SMART" id="SM00737">
    <property type="entry name" value="ML"/>
    <property type="match status" value="1"/>
</dbReference>
<dbReference type="InterPro" id="IPR003172">
    <property type="entry name" value="ML_dom"/>
</dbReference>
<feature type="domain" description="MD-2-related lipid-recognition" evidence="7">
    <location>
        <begin position="8"/>
        <end position="127"/>
    </location>
</feature>
<gene>
    <name evidence="8" type="ORF">RB653_006259</name>
</gene>
<keyword evidence="4" id="KW-0813">Transport</keyword>
<dbReference type="Pfam" id="PF02221">
    <property type="entry name" value="E1_DerP2_DerF2"/>
    <property type="match status" value="1"/>
</dbReference>
<name>A0AAN7YTL3_9MYCE</name>
<comment type="subunit">
    <text evidence="3">Monomer.</text>
</comment>
<evidence type="ECO:0000256" key="2">
    <source>
        <dbReference type="ARBA" id="ARBA00006370"/>
    </source>
</evidence>
<reference evidence="8 9" key="1">
    <citation type="submission" date="2023-11" db="EMBL/GenBank/DDBJ databases">
        <title>Dfirmibasis_genome.</title>
        <authorList>
            <person name="Edelbroek B."/>
            <person name="Kjellin J."/>
            <person name="Jerlstrom-Hultqvist J."/>
            <person name="Soderbom F."/>
        </authorList>
    </citation>
    <scope>NUCLEOTIDE SEQUENCE [LARGE SCALE GENOMIC DNA]</scope>
    <source>
        <strain evidence="8 9">TNS-C-14</strain>
    </source>
</reference>
<evidence type="ECO:0000313" key="8">
    <source>
        <dbReference type="EMBL" id="KAK5584644.1"/>
    </source>
</evidence>
<dbReference type="Gene3D" id="2.60.40.770">
    <property type="match status" value="1"/>
</dbReference>
<dbReference type="PANTHER" id="PTHR11306:SF0">
    <property type="entry name" value="PHOSPHATIDYLGLYCEROL_PHOSPHATIDYLINOSITOL TRANSFER PROTEIN"/>
    <property type="match status" value="1"/>
</dbReference>
<dbReference type="AlphaFoldDB" id="A0AAN7YTL3"/>
<evidence type="ECO:0000259" key="7">
    <source>
        <dbReference type="SMART" id="SM00737"/>
    </source>
</evidence>
<dbReference type="PANTHER" id="PTHR11306">
    <property type="entry name" value="NIEMANN PICK TYPE C2 PROTEIN NPC2-RELATED"/>
    <property type="match status" value="1"/>
</dbReference>
<dbReference type="SUPFAM" id="SSF81296">
    <property type="entry name" value="E set domains"/>
    <property type="match status" value="1"/>
</dbReference>
<protein>
    <recommendedName>
        <fullName evidence="7">MD-2-related lipid-recognition domain-containing protein</fullName>
    </recommendedName>
</protein>
<dbReference type="InterPro" id="IPR014756">
    <property type="entry name" value="Ig_E-set"/>
</dbReference>
<evidence type="ECO:0000313" key="9">
    <source>
        <dbReference type="Proteomes" id="UP001344447"/>
    </source>
</evidence>
<comment type="function">
    <text evidence="1">Catalyzes the intermembrane transfer of phosphatidylglycerol and phosphatidylinositol.</text>
</comment>
<dbReference type="InterPro" id="IPR039670">
    <property type="entry name" value="NPC2-like"/>
</dbReference>
<keyword evidence="9" id="KW-1185">Reference proteome</keyword>
<dbReference type="GO" id="GO:0032934">
    <property type="term" value="F:sterol binding"/>
    <property type="evidence" value="ECO:0007669"/>
    <property type="project" value="InterPro"/>
</dbReference>
<dbReference type="GO" id="GO:0015918">
    <property type="term" value="P:sterol transport"/>
    <property type="evidence" value="ECO:0007669"/>
    <property type="project" value="InterPro"/>
</dbReference>
<comment type="caution">
    <text evidence="8">The sequence shown here is derived from an EMBL/GenBank/DDBJ whole genome shotgun (WGS) entry which is preliminary data.</text>
</comment>
<organism evidence="8 9">
    <name type="scientific">Dictyostelium firmibasis</name>
    <dbReference type="NCBI Taxonomy" id="79012"/>
    <lineage>
        <taxon>Eukaryota</taxon>
        <taxon>Amoebozoa</taxon>
        <taxon>Evosea</taxon>
        <taxon>Eumycetozoa</taxon>
        <taxon>Dictyostelia</taxon>
        <taxon>Dictyosteliales</taxon>
        <taxon>Dictyosteliaceae</taxon>
        <taxon>Dictyostelium</taxon>
    </lineage>
</organism>
<evidence type="ECO:0000256" key="6">
    <source>
        <dbReference type="ARBA" id="ARBA00023055"/>
    </source>
</evidence>
<keyword evidence="6" id="KW-0445">Lipid transport</keyword>
<dbReference type="EMBL" id="JAVFKY010000001">
    <property type="protein sequence ID" value="KAK5584644.1"/>
    <property type="molecule type" value="Genomic_DNA"/>
</dbReference>
<evidence type="ECO:0000256" key="3">
    <source>
        <dbReference type="ARBA" id="ARBA00011245"/>
    </source>
</evidence>
<evidence type="ECO:0000256" key="4">
    <source>
        <dbReference type="ARBA" id="ARBA00022448"/>
    </source>
</evidence>
<sequence>MTVNGDIWNYCEGNVNPTFKINKLTLSPDPPIVGKSVAIDLEGSLNEEISSGSSIFNVAFFINGGWRPLPTFHNDICKVLSCPVAVGPFTYSTSIKVPIFTPHGQYRGQISLIDQTNRNVTCLTFQTYLK</sequence>
<accession>A0AAN7YTL3</accession>
<proteinExistence type="inferred from homology"/>
<keyword evidence="5" id="KW-0732">Signal</keyword>